<organism evidence="1">
    <name type="scientific">Bacteroides intestinalis</name>
    <dbReference type="NCBI Taxonomy" id="329854"/>
    <lineage>
        <taxon>Bacteria</taxon>
        <taxon>Pseudomonadati</taxon>
        <taxon>Bacteroidota</taxon>
        <taxon>Bacteroidia</taxon>
        <taxon>Bacteroidales</taxon>
        <taxon>Bacteroidaceae</taxon>
        <taxon>Bacteroides</taxon>
    </lineage>
</organism>
<name>A0A139L4M3_9BACE</name>
<dbReference type="Proteomes" id="UP000070319">
    <property type="component" value="Unassembled WGS sequence"/>
</dbReference>
<dbReference type="PATRIC" id="fig|329854.7.peg.3248"/>
<dbReference type="AlphaFoldDB" id="A0A139L4M3"/>
<gene>
    <name evidence="1" type="ORF">HMPREF2531_03181</name>
</gene>
<dbReference type="EMBL" id="LTDF01000125">
    <property type="protein sequence ID" value="KXT46381.1"/>
    <property type="molecule type" value="Genomic_DNA"/>
</dbReference>
<dbReference type="RefSeq" id="WP_061437013.1">
    <property type="nucleotide sequence ID" value="NZ_KQ968722.1"/>
</dbReference>
<comment type="caution">
    <text evidence="1">The sequence shown here is derived from an EMBL/GenBank/DDBJ whole genome shotgun (WGS) entry which is preliminary data.</text>
</comment>
<reference evidence="1 2" key="1">
    <citation type="submission" date="2016-02" db="EMBL/GenBank/DDBJ databases">
        <authorList>
            <person name="Wen L."/>
            <person name="He K."/>
            <person name="Yang H."/>
        </authorList>
    </citation>
    <scope>NUCLEOTIDE SEQUENCE [LARGE SCALE GENOMIC DNA]</scope>
    <source>
        <strain evidence="1 2">KLE1704</strain>
    </source>
</reference>
<sequence>MAKKKKKHPGHYCRICGNYLPNEKFTGKGHARHICKSCQSLPQEVQADMRRCNEVERAAFKYPMSRQDWELLEKYAQKYKDMESGQFAQDMLDMKRGNYKPEEDTEEDALLDEIYEEEKIPFADLEDDIRYELEELLEDNINEFMIHKDYIPEGKDLKEIKEWVIKEVHDAFFIQVVPDTSYNNLVDRIIRRLVKEWEEDGMEIKKKNTTL</sequence>
<proteinExistence type="predicted"/>
<accession>A0A139L4M3</accession>
<evidence type="ECO:0000313" key="2">
    <source>
        <dbReference type="Proteomes" id="UP000070319"/>
    </source>
</evidence>
<evidence type="ECO:0000313" key="1">
    <source>
        <dbReference type="EMBL" id="KXT46381.1"/>
    </source>
</evidence>
<protein>
    <submittedName>
        <fullName evidence="1">Uncharacterized protein</fullName>
    </submittedName>
</protein>